<evidence type="ECO:0000256" key="1">
    <source>
        <dbReference type="ARBA" id="ARBA00004141"/>
    </source>
</evidence>
<keyword evidence="3 7" id="KW-0812">Transmembrane</keyword>
<accession>A0A4T3F2F3</accession>
<feature type="transmembrane region" description="Helical" evidence="7">
    <location>
        <begin position="102"/>
        <end position="121"/>
    </location>
</feature>
<dbReference type="PANTHER" id="PTHR43652">
    <property type="entry name" value="BASIC AMINO ACID ANTIPORTER YFCC-RELATED"/>
    <property type="match status" value="1"/>
</dbReference>
<evidence type="ECO:0000313" key="9">
    <source>
        <dbReference type="EMBL" id="TIX50767.1"/>
    </source>
</evidence>
<feature type="transmembrane region" description="Helical" evidence="7">
    <location>
        <begin position="452"/>
        <end position="472"/>
    </location>
</feature>
<dbReference type="Pfam" id="PF02080">
    <property type="entry name" value="TrkA_C"/>
    <property type="match status" value="1"/>
</dbReference>
<keyword evidence="6 7" id="KW-0472">Membrane</keyword>
<evidence type="ECO:0000256" key="6">
    <source>
        <dbReference type="ARBA" id="ARBA00023136"/>
    </source>
</evidence>
<dbReference type="GO" id="GO:0008324">
    <property type="term" value="F:monoatomic cation transmembrane transporter activity"/>
    <property type="evidence" value="ECO:0007669"/>
    <property type="project" value="InterPro"/>
</dbReference>
<keyword evidence="10" id="KW-1185">Reference proteome</keyword>
<evidence type="ECO:0000259" key="8">
    <source>
        <dbReference type="PROSITE" id="PS51202"/>
    </source>
</evidence>
<feature type="domain" description="RCK C-terminal" evidence="8">
    <location>
        <begin position="302"/>
        <end position="391"/>
    </location>
</feature>
<feature type="transmembrane region" description="Helical" evidence="7">
    <location>
        <begin position="31"/>
        <end position="48"/>
    </location>
</feature>
<evidence type="ECO:0000256" key="5">
    <source>
        <dbReference type="ARBA" id="ARBA00022989"/>
    </source>
</evidence>
<sequence>MDMPSYHAIAAMVLTIGVFIAFARGWFTTEIVSLLTIAIIAVGLYFYPLPHTTRTDGLTLAFGGFGHYALITICALMIMGRGLVVTGALEPAARALEKVWKINLQLGLLVSLLLALFLSMIVNDTPVLVLLLPIFVALAQRGAMPASKTLIPLNAAVLIGGMATTIGTSTNLLVVSIATDLGMPEMSVFHYTPIVLAAALVALPYLWLVMPRLLPDNSPDEIQAVRRFYTRMRVTPDSELVGKHFDEVMEKLPQDFRFEERPDGPFAAGQRLLISGTHDALEEANRMLKGKVAPGWVMDRIRQRSASGKEDIQVVEMVVTADSRIINRTLATSGIADNYGVAVLGIHRPERLVSNRPVISTEEEIRLSEGDVLLVMGLPEGIQDFASGDSLLQLEGAKDMPRRSKALLSAAIMFGSVFTASIGLFPIAIAALGGAILMFLTGCVKFDRVGRALSAKVIVLVAASIAIGRIILDSGAAGWLGQAMSLGLQYLPPAGVLAAIMLFVTLLTNFASNATAATVGTPIAFNIAATLGLPEEPLILAVLFGCNLCYATPIAYQTNMLIMSEGNYRFADYLRTGVPLVLLMVATLSLLLVVSYDM</sequence>
<feature type="transmembrane region" description="Helical" evidence="7">
    <location>
        <begin position="190"/>
        <end position="208"/>
    </location>
</feature>
<dbReference type="InterPro" id="IPR051679">
    <property type="entry name" value="DASS-Related_Transporters"/>
</dbReference>
<protein>
    <submittedName>
        <fullName evidence="9">SLC13 family permease</fullName>
    </submittedName>
</protein>
<dbReference type="Proteomes" id="UP000309389">
    <property type="component" value="Unassembled WGS sequence"/>
</dbReference>
<dbReference type="Pfam" id="PF03600">
    <property type="entry name" value="CitMHS"/>
    <property type="match status" value="1"/>
</dbReference>
<dbReference type="InterPro" id="IPR004680">
    <property type="entry name" value="Cit_transptr-like_dom"/>
</dbReference>
<dbReference type="PROSITE" id="PS51202">
    <property type="entry name" value="RCK_C"/>
    <property type="match status" value="1"/>
</dbReference>
<keyword evidence="4" id="KW-0677">Repeat</keyword>
<feature type="transmembrane region" description="Helical" evidence="7">
    <location>
        <begin position="68"/>
        <end position="90"/>
    </location>
</feature>
<keyword evidence="5 7" id="KW-1133">Transmembrane helix</keyword>
<feature type="transmembrane region" description="Helical" evidence="7">
    <location>
        <begin position="538"/>
        <end position="556"/>
    </location>
</feature>
<gene>
    <name evidence="9" type="ORF">E5222_07900</name>
</gene>
<reference evidence="9 10" key="1">
    <citation type="submission" date="2019-04" db="EMBL/GenBank/DDBJ databases">
        <title>Altererythrobacter aquimixticola sp. nov., isolated from sediment of junction between the ocean and a freshwater spring.</title>
        <authorList>
            <person name="Yoon J.-H."/>
        </authorList>
    </citation>
    <scope>NUCLEOTIDE SEQUENCE [LARGE SCALE GENOMIC DNA]</scope>
    <source>
        <strain evidence="9 10">SSKS-13</strain>
    </source>
</reference>
<evidence type="ECO:0000256" key="4">
    <source>
        <dbReference type="ARBA" id="ARBA00022737"/>
    </source>
</evidence>
<feature type="transmembrane region" description="Helical" evidence="7">
    <location>
        <begin position="407"/>
        <end position="440"/>
    </location>
</feature>
<evidence type="ECO:0000256" key="2">
    <source>
        <dbReference type="ARBA" id="ARBA00022448"/>
    </source>
</evidence>
<name>A0A4T3F2F3_9SPHN</name>
<dbReference type="AlphaFoldDB" id="A0A4T3F2F3"/>
<dbReference type="Gene3D" id="3.30.70.1450">
    <property type="entry name" value="Regulator of K+ conductance, C-terminal domain"/>
    <property type="match status" value="1"/>
</dbReference>
<evidence type="ECO:0000313" key="10">
    <source>
        <dbReference type="Proteomes" id="UP000309389"/>
    </source>
</evidence>
<dbReference type="InterPro" id="IPR006037">
    <property type="entry name" value="RCK_C"/>
</dbReference>
<evidence type="ECO:0000256" key="7">
    <source>
        <dbReference type="SAM" id="Phobius"/>
    </source>
</evidence>
<feature type="transmembrane region" description="Helical" evidence="7">
    <location>
        <begin position="6"/>
        <end position="24"/>
    </location>
</feature>
<comment type="subcellular location">
    <subcellularLocation>
        <location evidence="1">Membrane</location>
        <topology evidence="1">Multi-pass membrane protein</topology>
    </subcellularLocation>
</comment>
<dbReference type="EMBL" id="SSHH01000002">
    <property type="protein sequence ID" value="TIX50767.1"/>
    <property type="molecule type" value="Genomic_DNA"/>
</dbReference>
<dbReference type="InterPro" id="IPR036721">
    <property type="entry name" value="RCK_C_sf"/>
</dbReference>
<dbReference type="GO" id="GO:0005886">
    <property type="term" value="C:plasma membrane"/>
    <property type="evidence" value="ECO:0007669"/>
    <property type="project" value="TreeGrafter"/>
</dbReference>
<evidence type="ECO:0000256" key="3">
    <source>
        <dbReference type="ARBA" id="ARBA00022692"/>
    </source>
</evidence>
<keyword evidence="2" id="KW-0813">Transport</keyword>
<comment type="caution">
    <text evidence="9">The sequence shown here is derived from an EMBL/GenBank/DDBJ whole genome shotgun (WGS) entry which is preliminary data.</text>
</comment>
<organism evidence="9 10">
    <name type="scientific">Alteraurantiacibacter aquimixticola</name>
    <dbReference type="NCBI Taxonomy" id="2489173"/>
    <lineage>
        <taxon>Bacteria</taxon>
        <taxon>Pseudomonadati</taxon>
        <taxon>Pseudomonadota</taxon>
        <taxon>Alphaproteobacteria</taxon>
        <taxon>Sphingomonadales</taxon>
        <taxon>Erythrobacteraceae</taxon>
        <taxon>Alteraurantiacibacter</taxon>
    </lineage>
</organism>
<proteinExistence type="predicted"/>
<feature type="transmembrane region" description="Helical" evidence="7">
    <location>
        <begin position="156"/>
        <end position="178"/>
    </location>
</feature>
<dbReference type="SUPFAM" id="SSF116726">
    <property type="entry name" value="TrkA C-terminal domain-like"/>
    <property type="match status" value="1"/>
</dbReference>
<dbReference type="PANTHER" id="PTHR43652:SF2">
    <property type="entry name" value="BASIC AMINO ACID ANTIPORTER YFCC-RELATED"/>
    <property type="match status" value="1"/>
</dbReference>
<feature type="transmembrane region" description="Helical" evidence="7">
    <location>
        <begin position="576"/>
        <end position="596"/>
    </location>
</feature>
<dbReference type="GO" id="GO:0006813">
    <property type="term" value="P:potassium ion transport"/>
    <property type="evidence" value="ECO:0007669"/>
    <property type="project" value="InterPro"/>
</dbReference>
<dbReference type="OrthoDB" id="9809303at2"/>